<dbReference type="PANTHER" id="PTHR46206:SF2">
    <property type="entry name" value="CYTOCHROME P450 MONOOXYGENASE AUSG-RELATED"/>
    <property type="match status" value="1"/>
</dbReference>
<evidence type="ECO:0000256" key="7">
    <source>
        <dbReference type="ARBA" id="ARBA00023033"/>
    </source>
</evidence>
<dbReference type="CDD" id="cd11041">
    <property type="entry name" value="CYP503A1-like"/>
    <property type="match status" value="1"/>
</dbReference>
<comment type="cofactor">
    <cofactor evidence="1 8">
        <name>heme</name>
        <dbReference type="ChEBI" id="CHEBI:30413"/>
    </cofactor>
</comment>
<feature type="transmembrane region" description="Helical" evidence="10">
    <location>
        <begin position="19"/>
        <end position="38"/>
    </location>
</feature>
<evidence type="ECO:0000256" key="8">
    <source>
        <dbReference type="PIRSR" id="PIRSR602403-1"/>
    </source>
</evidence>
<keyword evidence="3 8" id="KW-0349">Heme</keyword>
<evidence type="ECO:0000256" key="5">
    <source>
        <dbReference type="ARBA" id="ARBA00023002"/>
    </source>
</evidence>
<comment type="similarity">
    <text evidence="2 9">Belongs to the cytochrome P450 family.</text>
</comment>
<keyword evidence="6 8" id="KW-0408">Iron</keyword>
<organism evidence="11 12">
    <name type="scientific">Colletotrichum simmondsii</name>
    <dbReference type="NCBI Taxonomy" id="703756"/>
    <lineage>
        <taxon>Eukaryota</taxon>
        <taxon>Fungi</taxon>
        <taxon>Dikarya</taxon>
        <taxon>Ascomycota</taxon>
        <taxon>Pezizomycotina</taxon>
        <taxon>Sordariomycetes</taxon>
        <taxon>Hypocreomycetidae</taxon>
        <taxon>Glomerellales</taxon>
        <taxon>Glomerellaceae</taxon>
        <taxon>Colletotrichum</taxon>
        <taxon>Colletotrichum acutatum species complex</taxon>
    </lineage>
</organism>
<dbReference type="Proteomes" id="UP000070328">
    <property type="component" value="Unassembled WGS sequence"/>
</dbReference>
<evidence type="ECO:0000313" key="12">
    <source>
        <dbReference type="Proteomes" id="UP000070328"/>
    </source>
</evidence>
<dbReference type="OrthoDB" id="1844152at2759"/>
<dbReference type="GO" id="GO:0004497">
    <property type="term" value="F:monooxygenase activity"/>
    <property type="evidence" value="ECO:0007669"/>
    <property type="project" value="UniProtKB-KW"/>
</dbReference>
<proteinExistence type="inferred from homology"/>
<evidence type="ECO:0000313" key="11">
    <source>
        <dbReference type="EMBL" id="KXH51994.1"/>
    </source>
</evidence>
<evidence type="ECO:0000256" key="4">
    <source>
        <dbReference type="ARBA" id="ARBA00022723"/>
    </source>
</evidence>
<dbReference type="InterPro" id="IPR017972">
    <property type="entry name" value="Cyt_P450_CS"/>
</dbReference>
<dbReference type="Gene3D" id="1.10.630.10">
    <property type="entry name" value="Cytochrome P450"/>
    <property type="match status" value="1"/>
</dbReference>
<gene>
    <name evidence="11" type="ORF">CSIM01_07813</name>
</gene>
<keyword evidence="10" id="KW-0812">Transmembrane</keyword>
<dbReference type="PANTHER" id="PTHR46206">
    <property type="entry name" value="CYTOCHROME P450"/>
    <property type="match status" value="1"/>
</dbReference>
<dbReference type="Pfam" id="PF00067">
    <property type="entry name" value="p450"/>
    <property type="match status" value="1"/>
</dbReference>
<evidence type="ECO:0000256" key="2">
    <source>
        <dbReference type="ARBA" id="ARBA00010617"/>
    </source>
</evidence>
<dbReference type="EMBL" id="JFBX01000049">
    <property type="protein sequence ID" value="KXH51994.1"/>
    <property type="molecule type" value="Genomic_DNA"/>
</dbReference>
<keyword evidence="4 8" id="KW-0479">Metal-binding</keyword>
<evidence type="ECO:0000256" key="10">
    <source>
        <dbReference type="SAM" id="Phobius"/>
    </source>
</evidence>
<feature type="binding site" description="axial binding residue" evidence="8">
    <location>
        <position position="459"/>
    </location>
    <ligand>
        <name>heme</name>
        <dbReference type="ChEBI" id="CHEBI:30413"/>
    </ligand>
    <ligandPart>
        <name>Fe</name>
        <dbReference type="ChEBI" id="CHEBI:18248"/>
    </ligandPart>
</feature>
<evidence type="ECO:0000256" key="3">
    <source>
        <dbReference type="ARBA" id="ARBA00022617"/>
    </source>
</evidence>
<dbReference type="SUPFAM" id="SSF48264">
    <property type="entry name" value="Cytochrome P450"/>
    <property type="match status" value="1"/>
</dbReference>
<dbReference type="InterPro" id="IPR036396">
    <property type="entry name" value="Cyt_P450_sf"/>
</dbReference>
<dbReference type="GO" id="GO:0020037">
    <property type="term" value="F:heme binding"/>
    <property type="evidence" value="ECO:0007669"/>
    <property type="project" value="InterPro"/>
</dbReference>
<dbReference type="AlphaFoldDB" id="A0A135TUY0"/>
<dbReference type="InterPro" id="IPR002403">
    <property type="entry name" value="Cyt_P450_E_grp-IV"/>
</dbReference>
<dbReference type="GO" id="GO:0005506">
    <property type="term" value="F:iron ion binding"/>
    <property type="evidence" value="ECO:0007669"/>
    <property type="project" value="InterPro"/>
</dbReference>
<sequence length="518" mass="59351">MIEDAVLAALQQFFSPEGLGVVIALALSAILGRLTIFARKDKNDISSLPLVNGKEWWQLTAKEQRKKFCNHAKEILDHALLDVGDKFRVQTENGVELLLSADYASGIKDDEALDFGKHVEEDMHTSLDGFAPFRQGQTRDRIFHDAVKINLIQDIVRLNTPLSDEASHALQKHFTNEAEWHEIPLKILAFKIVSQLSSRVFLGEELCRNDDWLQVTVDYTRDSMQAAQDLRLWPKFLRPLAYWYLPRCRAIRQELQTSFNIVDPVLQNRRREKEKRMKQGLEPVRHLDAMQWMEDAANGRPYDATVAQIMMAIAANFSGSDSLSTLMIYLCQDPQLVEDMRKEVITVLSENKWSKSTLYKLRLMDSVLKESQRMKPAAIAVMRRIALKDTKLQDGTKIPKGTKLMVSTSKSWDADRYPNPEKFDGYRFLRMREEQGLETAQFVSTTPDALGFGMGKHACPGRFFAANELRIALSHILLKYDFKLAPGAPTDPTFQALYWSANDNARIMIRRRKEEIEL</sequence>
<dbReference type="GO" id="GO:0016705">
    <property type="term" value="F:oxidoreductase activity, acting on paired donors, with incorporation or reduction of molecular oxygen"/>
    <property type="evidence" value="ECO:0007669"/>
    <property type="project" value="InterPro"/>
</dbReference>
<dbReference type="PRINTS" id="PR00465">
    <property type="entry name" value="EP450IV"/>
</dbReference>
<keyword evidence="5 9" id="KW-0560">Oxidoreductase</keyword>
<name>A0A135TUY0_9PEZI</name>
<protein>
    <submittedName>
        <fullName evidence="11">Cytochrome P450</fullName>
    </submittedName>
</protein>
<evidence type="ECO:0000256" key="1">
    <source>
        <dbReference type="ARBA" id="ARBA00001971"/>
    </source>
</evidence>
<evidence type="ECO:0000256" key="9">
    <source>
        <dbReference type="RuleBase" id="RU000461"/>
    </source>
</evidence>
<comment type="caution">
    <text evidence="11">The sequence shown here is derived from an EMBL/GenBank/DDBJ whole genome shotgun (WGS) entry which is preliminary data.</text>
</comment>
<evidence type="ECO:0000256" key="6">
    <source>
        <dbReference type="ARBA" id="ARBA00023004"/>
    </source>
</evidence>
<accession>A0A135TUY0</accession>
<keyword evidence="12" id="KW-1185">Reference proteome</keyword>
<dbReference type="PROSITE" id="PS00086">
    <property type="entry name" value="CYTOCHROME_P450"/>
    <property type="match status" value="1"/>
</dbReference>
<keyword evidence="10" id="KW-0472">Membrane</keyword>
<dbReference type="InterPro" id="IPR001128">
    <property type="entry name" value="Cyt_P450"/>
</dbReference>
<keyword evidence="7 9" id="KW-0503">Monooxygenase</keyword>
<reference evidence="11 12" key="1">
    <citation type="submission" date="2014-02" db="EMBL/GenBank/DDBJ databases">
        <title>The genome sequence of Colletotrichum simmondsii CBS122122.</title>
        <authorList>
            <person name="Baroncelli R."/>
            <person name="Thon M.R."/>
        </authorList>
    </citation>
    <scope>NUCLEOTIDE SEQUENCE [LARGE SCALE GENOMIC DNA]</scope>
    <source>
        <strain evidence="11 12">CBS122122</strain>
    </source>
</reference>
<keyword evidence="10" id="KW-1133">Transmembrane helix</keyword>